<dbReference type="AlphaFoldDB" id="A0A383BIN7"/>
<dbReference type="PANTHER" id="PTHR30244:SF30">
    <property type="entry name" value="BLR5990 PROTEIN"/>
    <property type="match status" value="1"/>
</dbReference>
<reference evidence="1" key="1">
    <citation type="submission" date="2018-05" db="EMBL/GenBank/DDBJ databases">
        <authorList>
            <person name="Lanie J.A."/>
            <person name="Ng W.-L."/>
            <person name="Kazmierczak K.M."/>
            <person name="Andrzejewski T.M."/>
            <person name="Davidsen T.M."/>
            <person name="Wayne K.J."/>
            <person name="Tettelin H."/>
            <person name="Glass J.I."/>
            <person name="Rusch D."/>
            <person name="Podicherti R."/>
            <person name="Tsui H.-C.T."/>
            <person name="Winkler M.E."/>
        </authorList>
    </citation>
    <scope>NUCLEOTIDE SEQUENCE</scope>
</reference>
<organism evidence="1">
    <name type="scientific">marine metagenome</name>
    <dbReference type="NCBI Taxonomy" id="408172"/>
    <lineage>
        <taxon>unclassified sequences</taxon>
        <taxon>metagenomes</taxon>
        <taxon>ecological metagenomes</taxon>
    </lineage>
</organism>
<dbReference type="PANTHER" id="PTHR30244">
    <property type="entry name" value="TRANSAMINASE"/>
    <property type="match status" value="1"/>
</dbReference>
<dbReference type="GO" id="GO:0000271">
    <property type="term" value="P:polysaccharide biosynthetic process"/>
    <property type="evidence" value="ECO:0007669"/>
    <property type="project" value="TreeGrafter"/>
</dbReference>
<gene>
    <name evidence="1" type="ORF">METZ01_LOCUS472544</name>
</gene>
<name>A0A383BIN7_9ZZZZ</name>
<proteinExistence type="predicted"/>
<evidence type="ECO:0008006" key="2">
    <source>
        <dbReference type="Google" id="ProtNLM"/>
    </source>
</evidence>
<dbReference type="SUPFAM" id="SSF53383">
    <property type="entry name" value="PLP-dependent transferases"/>
    <property type="match status" value="1"/>
</dbReference>
<protein>
    <recommendedName>
        <fullName evidence="2">Aminotransferase DegT</fullName>
    </recommendedName>
</protein>
<dbReference type="GO" id="GO:0008483">
    <property type="term" value="F:transaminase activity"/>
    <property type="evidence" value="ECO:0007669"/>
    <property type="project" value="TreeGrafter"/>
</dbReference>
<dbReference type="EMBL" id="UINC01200690">
    <property type="protein sequence ID" value="SVE19690.1"/>
    <property type="molecule type" value="Genomic_DNA"/>
</dbReference>
<feature type="non-terminal residue" evidence="1">
    <location>
        <position position="1"/>
    </location>
</feature>
<dbReference type="GO" id="GO:0030170">
    <property type="term" value="F:pyridoxal phosphate binding"/>
    <property type="evidence" value="ECO:0007669"/>
    <property type="project" value="TreeGrafter"/>
</dbReference>
<dbReference type="Gene3D" id="3.40.640.10">
    <property type="entry name" value="Type I PLP-dependent aspartate aminotransferase-like (Major domain)"/>
    <property type="match status" value="1"/>
</dbReference>
<dbReference type="InterPro" id="IPR015424">
    <property type="entry name" value="PyrdxlP-dep_Trfase"/>
</dbReference>
<dbReference type="Pfam" id="PF01041">
    <property type="entry name" value="DegT_DnrJ_EryC1"/>
    <property type="match status" value="1"/>
</dbReference>
<dbReference type="InterPro" id="IPR015421">
    <property type="entry name" value="PyrdxlP-dep_Trfase_major"/>
</dbReference>
<evidence type="ECO:0000313" key="1">
    <source>
        <dbReference type="EMBL" id="SVE19690.1"/>
    </source>
</evidence>
<dbReference type="InterPro" id="IPR000653">
    <property type="entry name" value="DegT/StrS_aminotransferase"/>
</dbReference>
<accession>A0A383BIN7</accession>
<sequence>ISVVEDAAESLGSVSNGVHTGRIGRTGILSFNGNKIVTTGGGGAIMTDDKDIARKAKHLTTTAKKSHPWLFLHDRVGYNYRLPNLNAALGCGQMEQLPTYVESKRKLASLYQHWFNQREVEFIMEPRAAISNYWLNAILLENRSERDCFLQYMNDRGIMTRPMWTPLHTLPMYKNCLRGPLQMTEHIEDRLVNIPSSVIG</sequence>